<evidence type="ECO:0000259" key="6">
    <source>
        <dbReference type="SMART" id="SM00803"/>
    </source>
</evidence>
<dbReference type="GO" id="GO:0005669">
    <property type="term" value="C:transcription factor TFIID complex"/>
    <property type="evidence" value="ECO:0007669"/>
    <property type="project" value="InterPro"/>
</dbReference>
<dbReference type="InterPro" id="IPR011442">
    <property type="entry name" value="TAF6_C"/>
</dbReference>
<dbReference type="FunFam" id="1.10.20.10:FF:000046">
    <property type="entry name" value="transcription initiation factor TFIID subunit 6"/>
    <property type="match status" value="1"/>
</dbReference>
<comment type="similarity">
    <text evidence="2">Belongs to the TAF6 family.</text>
</comment>
<organism evidence="7 8">
    <name type="scientific">Vitis vinifera</name>
    <name type="common">Grape</name>
    <dbReference type="NCBI Taxonomy" id="29760"/>
    <lineage>
        <taxon>Eukaryota</taxon>
        <taxon>Viridiplantae</taxon>
        <taxon>Streptophyta</taxon>
        <taxon>Embryophyta</taxon>
        <taxon>Tracheophyta</taxon>
        <taxon>Spermatophyta</taxon>
        <taxon>Magnoliopsida</taxon>
        <taxon>eudicotyledons</taxon>
        <taxon>Gunneridae</taxon>
        <taxon>Pentapetalae</taxon>
        <taxon>rosids</taxon>
        <taxon>Vitales</taxon>
        <taxon>Vitaceae</taxon>
        <taxon>Viteae</taxon>
        <taxon>Vitis</taxon>
    </lineage>
</organism>
<keyword evidence="5" id="KW-0539">Nucleus</keyword>
<feature type="domain" description="TATA box binding protein associated factor (TAF) histone-like fold" evidence="6">
    <location>
        <begin position="2"/>
        <end position="95"/>
    </location>
</feature>
<dbReference type="Pfam" id="PF07571">
    <property type="entry name" value="TAF6_C"/>
    <property type="match status" value="2"/>
</dbReference>
<evidence type="ECO:0000313" key="8">
    <source>
        <dbReference type="Proteomes" id="UP000288805"/>
    </source>
</evidence>
<dbReference type="SMART" id="SM00803">
    <property type="entry name" value="TAF"/>
    <property type="match status" value="1"/>
</dbReference>
<dbReference type="EMBL" id="QGNW01000273">
    <property type="protein sequence ID" value="RVW79879.1"/>
    <property type="molecule type" value="Genomic_DNA"/>
</dbReference>
<dbReference type="InterPro" id="IPR009072">
    <property type="entry name" value="Histone-fold"/>
</dbReference>
<keyword evidence="4" id="KW-0804">Transcription</keyword>
<keyword evidence="3" id="KW-0805">Transcription regulation</keyword>
<dbReference type="FunFam" id="1.25.40.770:FF:000001">
    <property type="entry name" value="Transcription initiation factor TFIID subunit 6"/>
    <property type="match status" value="1"/>
</dbReference>
<evidence type="ECO:0000256" key="5">
    <source>
        <dbReference type="ARBA" id="ARBA00023242"/>
    </source>
</evidence>
<dbReference type="SUPFAM" id="SSF47113">
    <property type="entry name" value="Histone-fold"/>
    <property type="match status" value="2"/>
</dbReference>
<dbReference type="InterPro" id="IPR046344">
    <property type="entry name" value="TAF6_C_sf"/>
</dbReference>
<dbReference type="Pfam" id="PF02969">
    <property type="entry name" value="TAF"/>
    <property type="match status" value="2"/>
</dbReference>
<evidence type="ECO:0000313" key="7">
    <source>
        <dbReference type="EMBL" id="RVW79879.1"/>
    </source>
</evidence>
<dbReference type="PANTHER" id="PTHR10221:SF9">
    <property type="entry name" value="TRANSCRIPTION INITIATION FACTOR TFIID SUBUNIT 6"/>
    <property type="match status" value="1"/>
</dbReference>
<comment type="subcellular location">
    <subcellularLocation>
        <location evidence="1">Nucleus</location>
    </subcellularLocation>
</comment>
<protein>
    <submittedName>
        <fullName evidence="7">Transcription initiation factor TFIID subunit 6</fullName>
    </submittedName>
</protein>
<dbReference type="AlphaFoldDB" id="A0A438H650"/>
<dbReference type="CDD" id="cd08050">
    <property type="entry name" value="TAF6C"/>
    <property type="match status" value="1"/>
</dbReference>
<dbReference type="CDD" id="cd22931">
    <property type="entry name" value="HFD_TAF6"/>
    <property type="match status" value="1"/>
</dbReference>
<proteinExistence type="inferred from homology"/>
<dbReference type="Gene3D" id="1.25.40.770">
    <property type="entry name" value="TAF6, C-terminal HEAT repeat domain"/>
    <property type="match status" value="1"/>
</dbReference>
<dbReference type="InterPro" id="IPR037796">
    <property type="entry name" value="TAF6"/>
</dbReference>
<gene>
    <name evidence="7" type="primary">TAF6_4</name>
    <name evidence="7" type="ORF">CK203_041343</name>
</gene>
<sequence length="581" mass="64728">MSIVPKETIEVIAQSIGISNFSPDVAPALATDVEYRVREIMQVATQFVRLLSNFVLLKETINFCIPQLQEAIKCMRHSKRTILTVNDVDSALKLRNVEPLYGFTSGGPRQFKRAAGHKDLFYVDDKDVEFKDLIEAPLPKTPLDTGVITHWLAIEGVQPAISENAPIEGLSLNLDADGLPVDTKLPVKHVLSRELQLYFDKIKELTLSRSDSILFKEALVSLATDSGIHPLVPYFTYFIADEVTRNLNDFSILFALMRVARSLLQNQQIHIEPYLHQLMPSIITCLVAKRLGSRFSDNHWELRSFTANLVASVCKRWGSLFYTTQISYQLNFCRYGHVYHNLQPRVTRTLLHAFLDPTKALPQHYGAIQGLAAFGPSVVRLLILPNLEPYLRLLEPEMQLEKQKNGMKRHEAWRVYGALLCAAGTCMYDRLKTFPNLLSPPTRAILKSNKKILPTKPSKRKASTDNLMQQPPLKKLATDGSMGVMPINSLAVDKQGLTGGFSTSTAVGSSDVGLSSMSQQLASENISGGRREVGTRALKASAVLAQAWKDVNAGQLSASLFEYFGESMFCFTPSPELSLFL</sequence>
<dbReference type="GO" id="GO:0006367">
    <property type="term" value="P:transcription initiation at RNA polymerase II promoter"/>
    <property type="evidence" value="ECO:0007669"/>
    <property type="project" value="InterPro"/>
</dbReference>
<dbReference type="InterPro" id="IPR004823">
    <property type="entry name" value="TAF_TATA-bd_Histone-like_dom"/>
</dbReference>
<accession>A0A438H650</accession>
<keyword evidence="7" id="KW-0396">Initiation factor</keyword>
<keyword evidence="7" id="KW-0648">Protein biosynthesis</keyword>
<dbReference type="PANTHER" id="PTHR10221">
    <property type="entry name" value="TRANSCRIPTION INITIATION FACTOR TFIID SUBUNIT 6"/>
    <property type="match status" value="1"/>
</dbReference>
<reference evidence="7 8" key="1">
    <citation type="journal article" date="2018" name="PLoS Genet.">
        <title>Population sequencing reveals clonal diversity and ancestral inbreeding in the grapevine cultivar Chardonnay.</title>
        <authorList>
            <person name="Roach M.J."/>
            <person name="Johnson D.L."/>
            <person name="Bohlmann J."/>
            <person name="van Vuuren H.J."/>
            <person name="Jones S.J."/>
            <person name="Pretorius I.S."/>
            <person name="Schmidt S.A."/>
            <person name="Borneman A.R."/>
        </authorList>
    </citation>
    <scope>NUCLEOTIDE SEQUENCE [LARGE SCALE GENOMIC DNA]</scope>
    <source>
        <strain evidence="8">cv. Chardonnay</strain>
        <tissue evidence="7">Leaf</tissue>
    </source>
</reference>
<evidence type="ECO:0000256" key="2">
    <source>
        <dbReference type="ARBA" id="ARBA00007688"/>
    </source>
</evidence>
<comment type="caution">
    <text evidence="7">The sequence shown here is derived from an EMBL/GenBank/DDBJ whole genome shotgun (WGS) entry which is preliminary data.</text>
</comment>
<evidence type="ECO:0000256" key="1">
    <source>
        <dbReference type="ARBA" id="ARBA00004123"/>
    </source>
</evidence>
<dbReference type="GO" id="GO:0000124">
    <property type="term" value="C:SAGA complex"/>
    <property type="evidence" value="ECO:0007669"/>
    <property type="project" value="InterPro"/>
</dbReference>
<name>A0A438H650_VITVI</name>
<evidence type="ECO:0000256" key="3">
    <source>
        <dbReference type="ARBA" id="ARBA00023015"/>
    </source>
</evidence>
<dbReference type="GO" id="GO:0046695">
    <property type="term" value="C:SLIK (SAGA-like) complex"/>
    <property type="evidence" value="ECO:0007669"/>
    <property type="project" value="InterPro"/>
</dbReference>
<dbReference type="Gene3D" id="1.10.20.10">
    <property type="entry name" value="Histone, subunit A"/>
    <property type="match status" value="1"/>
</dbReference>
<evidence type="ECO:0000256" key="4">
    <source>
        <dbReference type="ARBA" id="ARBA00023163"/>
    </source>
</evidence>
<dbReference type="GO" id="GO:0003743">
    <property type="term" value="F:translation initiation factor activity"/>
    <property type="evidence" value="ECO:0007669"/>
    <property type="project" value="UniProtKB-KW"/>
</dbReference>
<dbReference type="Proteomes" id="UP000288805">
    <property type="component" value="Unassembled WGS sequence"/>
</dbReference>
<dbReference type="GO" id="GO:0016251">
    <property type="term" value="F:RNA polymerase II general transcription initiation factor activity"/>
    <property type="evidence" value="ECO:0007669"/>
    <property type="project" value="InterPro"/>
</dbReference>
<dbReference type="GO" id="GO:0046982">
    <property type="term" value="F:protein heterodimerization activity"/>
    <property type="evidence" value="ECO:0007669"/>
    <property type="project" value="InterPro"/>
</dbReference>